<sequence>MEFRQIQYFVCLYEEGSVTRAARRLNIVQPALSMQIAKLEQETGRQLFVRSSSGMQPTPEARQMYRIFMPVLADFARAREQVMQTDAELSGQVRVGMIATIAQGVMVDALMEFTQMHPKVALALVDGYSGGLIDAVAGGQLDAAVINKPRRPLALATEPITEENLVLVTGSQHPGLPADIPLRRLAGLKLVLPTRQHGLRGIIESFAQAEDVDLAPTVEIDSISAILKLVHGSDFASVLPQIAVTSEIALGRVRTHAIVRPRLTRQVVCVTHPRRTPGAAATAFLRVLLAHVHDMATASA</sequence>
<dbReference type="Pfam" id="PF00126">
    <property type="entry name" value="HTH_1"/>
    <property type="match status" value="1"/>
</dbReference>
<dbReference type="EMBL" id="NEVJ01000003">
    <property type="protein sequence ID" value="OZI19089.1"/>
    <property type="molecule type" value="Genomic_DNA"/>
</dbReference>
<dbReference type="RefSeq" id="WP_094847766.1">
    <property type="nucleotide sequence ID" value="NZ_NEVJ01000003.1"/>
</dbReference>
<accession>A0A261R257</accession>
<evidence type="ECO:0000256" key="3">
    <source>
        <dbReference type="ARBA" id="ARBA00023125"/>
    </source>
</evidence>
<dbReference type="InterPro" id="IPR036388">
    <property type="entry name" value="WH-like_DNA-bd_sf"/>
</dbReference>
<dbReference type="InterPro" id="IPR036390">
    <property type="entry name" value="WH_DNA-bd_sf"/>
</dbReference>
<evidence type="ECO:0000256" key="2">
    <source>
        <dbReference type="ARBA" id="ARBA00023015"/>
    </source>
</evidence>
<dbReference type="PANTHER" id="PTHR30293">
    <property type="entry name" value="TRANSCRIPTIONAL REGULATORY PROTEIN NAC-RELATED"/>
    <property type="match status" value="1"/>
</dbReference>
<evidence type="ECO:0000259" key="6">
    <source>
        <dbReference type="PROSITE" id="PS50931"/>
    </source>
</evidence>
<dbReference type="GO" id="GO:0003677">
    <property type="term" value="F:DNA binding"/>
    <property type="evidence" value="ECO:0007669"/>
    <property type="project" value="UniProtKB-KW"/>
</dbReference>
<dbReference type="InterPro" id="IPR005119">
    <property type="entry name" value="LysR_subst-bd"/>
</dbReference>
<dbReference type="GO" id="GO:0003700">
    <property type="term" value="F:DNA-binding transcription factor activity"/>
    <property type="evidence" value="ECO:0007669"/>
    <property type="project" value="InterPro"/>
</dbReference>
<evidence type="ECO:0000256" key="5">
    <source>
        <dbReference type="ARBA" id="ARBA00023163"/>
    </source>
</evidence>
<organism evidence="7 8">
    <name type="scientific">Bordetella genomosp. 9</name>
    <dbReference type="NCBI Taxonomy" id="1416803"/>
    <lineage>
        <taxon>Bacteria</taxon>
        <taxon>Pseudomonadati</taxon>
        <taxon>Pseudomonadota</taxon>
        <taxon>Betaproteobacteria</taxon>
        <taxon>Burkholderiales</taxon>
        <taxon>Alcaligenaceae</taxon>
        <taxon>Bordetella</taxon>
    </lineage>
</organism>
<dbReference type="GO" id="GO:2000142">
    <property type="term" value="P:regulation of DNA-templated transcription initiation"/>
    <property type="evidence" value="ECO:0007669"/>
    <property type="project" value="TreeGrafter"/>
</dbReference>
<dbReference type="PANTHER" id="PTHR30293:SF0">
    <property type="entry name" value="NITROGEN ASSIMILATION REGULATORY PROTEIN NAC"/>
    <property type="match status" value="1"/>
</dbReference>
<evidence type="ECO:0000256" key="1">
    <source>
        <dbReference type="ARBA" id="ARBA00009437"/>
    </source>
</evidence>
<dbReference type="PROSITE" id="PS50931">
    <property type="entry name" value="HTH_LYSR"/>
    <property type="match status" value="1"/>
</dbReference>
<feature type="domain" description="HTH lysR-type" evidence="6">
    <location>
        <begin position="1"/>
        <end position="58"/>
    </location>
</feature>
<protein>
    <submittedName>
        <fullName evidence="7">LysR family transcriptional regulator</fullName>
    </submittedName>
</protein>
<dbReference type="AlphaFoldDB" id="A0A261R257"/>
<dbReference type="Pfam" id="PF03466">
    <property type="entry name" value="LysR_substrate"/>
    <property type="match status" value="1"/>
</dbReference>
<reference evidence="7" key="1">
    <citation type="submission" date="2017-05" db="EMBL/GenBank/DDBJ databases">
        <title>Complete and WGS of Bordetella genogroups.</title>
        <authorList>
            <person name="Spilker T."/>
            <person name="Lipuma J."/>
        </authorList>
    </citation>
    <scope>NUCLEOTIDE SEQUENCE</scope>
    <source>
        <strain evidence="7">AU21707</strain>
    </source>
</reference>
<dbReference type="Gene3D" id="1.10.10.10">
    <property type="entry name" value="Winged helix-like DNA-binding domain superfamily/Winged helix DNA-binding domain"/>
    <property type="match status" value="1"/>
</dbReference>
<evidence type="ECO:0000313" key="8">
    <source>
        <dbReference type="Proteomes" id="UP000216857"/>
    </source>
</evidence>
<dbReference type="SUPFAM" id="SSF46785">
    <property type="entry name" value="Winged helix' DNA-binding domain"/>
    <property type="match status" value="1"/>
</dbReference>
<dbReference type="CDD" id="cd05466">
    <property type="entry name" value="PBP2_LTTR_substrate"/>
    <property type="match status" value="1"/>
</dbReference>
<evidence type="ECO:0000256" key="4">
    <source>
        <dbReference type="ARBA" id="ARBA00023159"/>
    </source>
</evidence>
<keyword evidence="3" id="KW-0238">DNA-binding</keyword>
<comment type="caution">
    <text evidence="7">The sequence shown here is derived from an EMBL/GenBank/DDBJ whole genome shotgun (WGS) entry which is preliminary data.</text>
</comment>
<keyword evidence="2" id="KW-0805">Transcription regulation</keyword>
<comment type="similarity">
    <text evidence="1">Belongs to the LysR transcriptional regulatory family.</text>
</comment>
<dbReference type="Proteomes" id="UP000216857">
    <property type="component" value="Unassembled WGS sequence"/>
</dbReference>
<dbReference type="FunFam" id="1.10.10.10:FF:000001">
    <property type="entry name" value="LysR family transcriptional regulator"/>
    <property type="match status" value="1"/>
</dbReference>
<gene>
    <name evidence="7" type="ORF">CAL26_15650</name>
</gene>
<dbReference type="InterPro" id="IPR000847">
    <property type="entry name" value="LysR_HTH_N"/>
</dbReference>
<keyword evidence="8" id="KW-1185">Reference proteome</keyword>
<dbReference type="SUPFAM" id="SSF53850">
    <property type="entry name" value="Periplasmic binding protein-like II"/>
    <property type="match status" value="1"/>
</dbReference>
<keyword evidence="4" id="KW-0010">Activator</keyword>
<proteinExistence type="inferred from homology"/>
<dbReference type="PRINTS" id="PR00039">
    <property type="entry name" value="HTHLYSR"/>
</dbReference>
<evidence type="ECO:0000313" key="7">
    <source>
        <dbReference type="EMBL" id="OZI19089.1"/>
    </source>
</evidence>
<dbReference type="OrthoDB" id="8587114at2"/>
<dbReference type="Gene3D" id="3.40.190.290">
    <property type="match status" value="1"/>
</dbReference>
<name>A0A261R257_9BORD</name>
<keyword evidence="5" id="KW-0804">Transcription</keyword>